<dbReference type="Proteomes" id="UP000196052">
    <property type="component" value="Unassembled WGS sequence"/>
</dbReference>
<reference evidence="2" key="1">
    <citation type="submission" date="2016-08" db="EMBL/GenBank/DDBJ databases">
        <authorList>
            <person name="Loux V."/>
            <person name="Rue O."/>
        </authorList>
    </citation>
    <scope>NUCLEOTIDE SEQUENCE [LARGE SCALE GENOMIC DNA]</scope>
    <source>
        <strain evidence="2">INRA Bc05-F1</strain>
    </source>
</reference>
<accession>A0A1C4D257</accession>
<protein>
    <submittedName>
        <fullName evidence="1">Uncharacterized protein</fullName>
    </submittedName>
</protein>
<organism evidence="1 2">
    <name type="scientific">Bacillus wiedmannii</name>
    <dbReference type="NCBI Taxonomy" id="1890302"/>
    <lineage>
        <taxon>Bacteria</taxon>
        <taxon>Bacillati</taxon>
        <taxon>Bacillota</taxon>
        <taxon>Bacilli</taxon>
        <taxon>Bacillales</taxon>
        <taxon>Bacillaceae</taxon>
        <taxon>Bacillus</taxon>
        <taxon>Bacillus cereus group</taxon>
    </lineage>
</organism>
<name>A0A1C4D257_9BACI</name>
<evidence type="ECO:0000313" key="2">
    <source>
        <dbReference type="Proteomes" id="UP000196052"/>
    </source>
</evidence>
<proteinExistence type="predicted"/>
<dbReference type="AlphaFoldDB" id="A0A1C4D257"/>
<sequence length="29" mass="3341">MFGRAIVLALYLSPIYIHLRGKHINKNTT</sequence>
<gene>
    <name evidence="1" type="ORF">BC05F1_02346</name>
</gene>
<dbReference type="EMBL" id="FMBE01000013">
    <property type="protein sequence ID" value="SCC25409.1"/>
    <property type="molecule type" value="Genomic_DNA"/>
</dbReference>
<evidence type="ECO:0000313" key="1">
    <source>
        <dbReference type="EMBL" id="SCC25409.1"/>
    </source>
</evidence>